<dbReference type="Gene3D" id="3.80.10.10">
    <property type="entry name" value="Ribonuclease Inhibitor"/>
    <property type="match status" value="1"/>
</dbReference>
<feature type="compositionally biased region" description="Basic and acidic residues" evidence="5">
    <location>
        <begin position="451"/>
        <end position="462"/>
    </location>
</feature>
<comment type="caution">
    <text evidence="6">The sequence shown here is derived from an EMBL/GenBank/DDBJ whole genome shotgun (WGS) entry which is preliminary data.</text>
</comment>
<evidence type="ECO:0000256" key="4">
    <source>
        <dbReference type="ARBA" id="ARBA00022737"/>
    </source>
</evidence>
<keyword evidence="3" id="KW-0433">Leucine-rich repeat</keyword>
<evidence type="ECO:0000313" key="6">
    <source>
        <dbReference type="EMBL" id="OAE35380.1"/>
    </source>
</evidence>
<sequence length="1058" mass="115555">MSESPTTENSVTPSPPQSREGAAESSSSPEKDPKAPRKSVYFEQTSESGPPAAAGSRRSSLAKDNVGTESKVSEPSPANVEEKTEPQPPRVQESEPSETSTDAPPPAGVDAPSNISTGAQEKEPQGPESLPDSTQASSPSEPSQPLTPQQQSAESPSPNTPPKRASITDPEQIQTSLPAVDGEATSSSDPENMSGKGRRMSRRASTMGPGGKSRRKSSVYKEIVGSIEKKKGPIVPDKLGFGSSEDRKAVMVEVKRRGSTAVPKEPEDVQKPVEVKKVVPQGLGFGSSARRTTIFDKDDTYSKEKRKSVFSKEDEKDMAGGSKGRRVSQMKDPGSLIDPRAVSSATTATTGTTATTMTATPPEDGDAKAGEGAPQDMNQQASDQQQIEPTDGKQLSSDELQQLVVGEQQLLQDISQEGESPVYTMVVGAAEKPPPGDLGSPGGNEDSESDEGARPKFMRDRAPSIYERAPSIKYNNARAPSIDSIPLDDNEGLTSTLLGGKVDEPLRNELENWLSSAIHRVDNNLSSNWAEPVLRHDKDSPRRTSEPPRAPRNTLVAQPDSSSTSSKDLSRRPSMTSLRNMQRSSVLSMNILAGTLSDENKLLNTWELTDPTPSPKQEMQDYSAPETAILTPKVVVSSGGEQRDSHWTPETAEEGLRRLQREVEQRAWATNIAKKSPRLLLPDSLRKRKKPAESVAASDYLHSESGQGPPVQDKILNKDLLCRYGGTEDAAKLKNAGLSGLNIVGVAESDLAQFSNLQCLDLSINQLNMQDLCALSQLRKLSLMSNQIYHLRLPSGHFNQLQIPRLEKLLLPHNRIRGVPDEINEIGMDFPRLKILDLTNNTVADSHRLTPLLRCRSLKQLLLLETPIARKLVCDGANKLLDSARPILQHILRAQQAGQNWITEQSPPEKAQFEEKMHIIPQFKAPEIKLFDSKAEQEMAYVFKYTSEDIRKEAGDKHCGLHQGYTSQILPFIDDFGEPVMSISETREWDRVPSEVATSDIPPSMDEAMDNIQISTNLTQNHLTDASAAITCLQNTLGVPFREVRYAVPFSFEYCLDT</sequence>
<proteinExistence type="predicted"/>
<evidence type="ECO:0000256" key="2">
    <source>
        <dbReference type="ARBA" id="ARBA00022490"/>
    </source>
</evidence>
<dbReference type="InterPro" id="IPR032675">
    <property type="entry name" value="LRR_dom_sf"/>
</dbReference>
<feature type="compositionally biased region" description="Low complexity" evidence="5">
    <location>
        <begin position="345"/>
        <end position="360"/>
    </location>
</feature>
<dbReference type="PANTHER" id="PTHR22710">
    <property type="entry name" value="X-RAY RADIATION RESISTANCE ASSOCIATED PROTEIN 1 XRRA1"/>
    <property type="match status" value="1"/>
</dbReference>
<evidence type="ECO:0000256" key="5">
    <source>
        <dbReference type="SAM" id="MobiDB-lite"/>
    </source>
</evidence>
<comment type="subcellular location">
    <subcellularLocation>
        <location evidence="1">Cytoplasm</location>
    </subcellularLocation>
</comment>
<feature type="compositionally biased region" description="Polar residues" evidence="5">
    <location>
        <begin position="1"/>
        <end position="12"/>
    </location>
</feature>
<dbReference type="PANTHER" id="PTHR22710:SF2">
    <property type="entry name" value="X-RAY RADIATION RESISTANCE-ASSOCIATED PROTEIN 1"/>
    <property type="match status" value="1"/>
</dbReference>
<protein>
    <submittedName>
        <fullName evidence="6">Uncharacterized protein</fullName>
    </submittedName>
</protein>
<feature type="compositionally biased region" description="Polar residues" evidence="5">
    <location>
        <begin position="131"/>
        <end position="157"/>
    </location>
</feature>
<feature type="compositionally biased region" description="Basic and acidic residues" evidence="5">
    <location>
        <begin position="293"/>
        <end position="303"/>
    </location>
</feature>
<dbReference type="SUPFAM" id="SSF52058">
    <property type="entry name" value="L domain-like"/>
    <property type="match status" value="1"/>
</dbReference>
<dbReference type="GO" id="GO:0005737">
    <property type="term" value="C:cytoplasm"/>
    <property type="evidence" value="ECO:0007669"/>
    <property type="project" value="UniProtKB-SubCell"/>
</dbReference>
<organism evidence="6 7">
    <name type="scientific">Marchantia polymorpha subsp. ruderalis</name>
    <dbReference type="NCBI Taxonomy" id="1480154"/>
    <lineage>
        <taxon>Eukaryota</taxon>
        <taxon>Viridiplantae</taxon>
        <taxon>Streptophyta</taxon>
        <taxon>Embryophyta</taxon>
        <taxon>Marchantiophyta</taxon>
        <taxon>Marchantiopsida</taxon>
        <taxon>Marchantiidae</taxon>
        <taxon>Marchantiales</taxon>
        <taxon>Marchantiaceae</taxon>
        <taxon>Marchantia</taxon>
    </lineage>
</organism>
<keyword evidence="2" id="KW-0963">Cytoplasm</keyword>
<evidence type="ECO:0000256" key="3">
    <source>
        <dbReference type="ARBA" id="ARBA00022614"/>
    </source>
</evidence>
<gene>
    <name evidence="6" type="ORF">AXG93_464s1130</name>
</gene>
<feature type="region of interest" description="Disordered" evidence="5">
    <location>
        <begin position="422"/>
        <end position="489"/>
    </location>
</feature>
<feature type="region of interest" description="Disordered" evidence="5">
    <location>
        <begin position="283"/>
        <end position="401"/>
    </location>
</feature>
<feature type="compositionally biased region" description="Basic and acidic residues" evidence="5">
    <location>
        <begin position="533"/>
        <end position="546"/>
    </location>
</feature>
<name>A0A176WQI5_MARPO</name>
<dbReference type="EMBL" id="LVLJ01000173">
    <property type="protein sequence ID" value="OAE35380.1"/>
    <property type="molecule type" value="Genomic_DNA"/>
</dbReference>
<keyword evidence="4" id="KW-0677">Repeat</keyword>
<dbReference type="AlphaFoldDB" id="A0A176WQI5"/>
<dbReference type="Proteomes" id="UP000077202">
    <property type="component" value="Unassembled WGS sequence"/>
</dbReference>
<dbReference type="GO" id="GO:0005634">
    <property type="term" value="C:nucleus"/>
    <property type="evidence" value="ECO:0007669"/>
    <property type="project" value="TreeGrafter"/>
</dbReference>
<accession>A0A176WQI5</accession>
<reference evidence="6" key="1">
    <citation type="submission" date="2016-03" db="EMBL/GenBank/DDBJ databases">
        <title>Mechanisms controlling the formation of the plant cell surface in tip-growing cells are functionally conserved among land plants.</title>
        <authorList>
            <person name="Honkanen S."/>
            <person name="Jones V.A."/>
            <person name="Morieri G."/>
            <person name="Champion C."/>
            <person name="Hetherington A.J."/>
            <person name="Kelly S."/>
            <person name="Saint-Marcoux D."/>
            <person name="Proust H."/>
            <person name="Prescott H."/>
            <person name="Dolan L."/>
        </authorList>
    </citation>
    <scope>NUCLEOTIDE SEQUENCE [LARGE SCALE GENOMIC DNA]</scope>
    <source>
        <tissue evidence="6">Whole gametophyte</tissue>
    </source>
</reference>
<feature type="region of interest" description="Disordered" evidence="5">
    <location>
        <begin position="532"/>
        <end position="581"/>
    </location>
</feature>
<evidence type="ECO:0000256" key="1">
    <source>
        <dbReference type="ARBA" id="ARBA00004496"/>
    </source>
</evidence>
<feature type="region of interest" description="Disordered" evidence="5">
    <location>
        <begin position="1"/>
        <end position="219"/>
    </location>
</feature>
<evidence type="ECO:0000313" key="7">
    <source>
        <dbReference type="Proteomes" id="UP000077202"/>
    </source>
</evidence>
<keyword evidence="7" id="KW-1185">Reference proteome</keyword>
<feature type="compositionally biased region" description="Low complexity" evidence="5">
    <location>
        <begin position="375"/>
        <end position="386"/>
    </location>
</feature>